<evidence type="ECO:0000313" key="2">
    <source>
        <dbReference type="EMBL" id="SDZ84741.1"/>
    </source>
</evidence>
<dbReference type="RefSeq" id="WP_093041730.1">
    <property type="nucleotide sequence ID" value="NZ_FNQR01000001.1"/>
</dbReference>
<feature type="transmembrane region" description="Helical" evidence="1">
    <location>
        <begin position="12"/>
        <end position="30"/>
    </location>
</feature>
<organism evidence="2 3">
    <name type="scientific">Thalassobacillus cyri</name>
    <dbReference type="NCBI Taxonomy" id="571932"/>
    <lineage>
        <taxon>Bacteria</taxon>
        <taxon>Bacillati</taxon>
        <taxon>Bacillota</taxon>
        <taxon>Bacilli</taxon>
        <taxon>Bacillales</taxon>
        <taxon>Bacillaceae</taxon>
        <taxon>Thalassobacillus</taxon>
    </lineage>
</organism>
<dbReference type="AlphaFoldDB" id="A0A1H3WD36"/>
<accession>A0A1H3WD36</accession>
<dbReference type="Proteomes" id="UP000198584">
    <property type="component" value="Unassembled WGS sequence"/>
</dbReference>
<keyword evidence="1" id="KW-0812">Transmembrane</keyword>
<dbReference type="EMBL" id="FNQR01000001">
    <property type="protein sequence ID" value="SDZ84741.1"/>
    <property type="molecule type" value="Genomic_DNA"/>
</dbReference>
<dbReference type="OrthoDB" id="2645556at2"/>
<feature type="transmembrane region" description="Helical" evidence="1">
    <location>
        <begin position="77"/>
        <end position="99"/>
    </location>
</feature>
<keyword evidence="1" id="KW-0472">Membrane</keyword>
<evidence type="ECO:0000313" key="3">
    <source>
        <dbReference type="Proteomes" id="UP000198584"/>
    </source>
</evidence>
<reference evidence="3" key="1">
    <citation type="submission" date="2016-10" db="EMBL/GenBank/DDBJ databases">
        <authorList>
            <person name="Varghese N."/>
            <person name="Submissions S."/>
        </authorList>
    </citation>
    <scope>NUCLEOTIDE SEQUENCE [LARGE SCALE GENOMIC DNA]</scope>
    <source>
        <strain evidence="3">CCM7597</strain>
    </source>
</reference>
<protein>
    <recommendedName>
        <fullName evidence="4">Transmembrane protein</fullName>
    </recommendedName>
</protein>
<keyword evidence="3" id="KW-1185">Reference proteome</keyword>
<evidence type="ECO:0000256" key="1">
    <source>
        <dbReference type="SAM" id="Phobius"/>
    </source>
</evidence>
<sequence length="105" mass="12456">MQWETLPNWIWAVYYLFFIITLVTAIFSIVKRDKKSWSVAAFVFTITVPIVSLISSIGRTEGMNEFEYLVSQLQQGAVWSIFVWIGYFFLLGWWSLFLFKIRLIK</sequence>
<proteinExistence type="predicted"/>
<evidence type="ECO:0008006" key="4">
    <source>
        <dbReference type="Google" id="ProtNLM"/>
    </source>
</evidence>
<keyword evidence="1" id="KW-1133">Transmembrane helix</keyword>
<name>A0A1H3WD36_9BACI</name>
<feature type="transmembrane region" description="Helical" evidence="1">
    <location>
        <begin position="37"/>
        <end position="57"/>
    </location>
</feature>
<gene>
    <name evidence="2" type="ORF">SAMN05421743_101406</name>
</gene>